<evidence type="ECO:0000256" key="5">
    <source>
        <dbReference type="ARBA" id="ARBA00023288"/>
    </source>
</evidence>
<dbReference type="eggNOG" id="COG3187">
    <property type="taxonomic scope" value="Bacteria"/>
</dbReference>
<reference evidence="8" key="1">
    <citation type="journal article" date="2011" name="MBio">
        <title>Novel metabolic attributes of the genus Cyanothece, comprising a group of unicellular nitrogen-fixing Cyanobacteria.</title>
        <authorList>
            <person name="Bandyopadhyay A."/>
            <person name="Elvitigala T."/>
            <person name="Welsh E."/>
            <person name="Stockel J."/>
            <person name="Liberton M."/>
            <person name="Min H."/>
            <person name="Sherman L.A."/>
            <person name="Pakrasi H.B."/>
        </authorList>
    </citation>
    <scope>NUCLEOTIDE SEQUENCE [LARGE SCALE GENOMIC DNA]</scope>
    <source>
        <strain evidence="8">PCC 8801</strain>
    </source>
</reference>
<evidence type="ECO:0000313" key="8">
    <source>
        <dbReference type="Proteomes" id="UP000008204"/>
    </source>
</evidence>
<keyword evidence="1" id="KW-1003">Cell membrane</keyword>
<dbReference type="OrthoDB" id="5382360at2"/>
<feature type="region of interest" description="Disordered" evidence="6">
    <location>
        <begin position="1"/>
        <end position="29"/>
    </location>
</feature>
<evidence type="ECO:0000256" key="6">
    <source>
        <dbReference type="SAM" id="MobiDB-lite"/>
    </source>
</evidence>
<dbReference type="Pfam" id="PF14041">
    <property type="entry name" value="Lipoprotein_21"/>
    <property type="match status" value="1"/>
</dbReference>
<evidence type="ECO:0000256" key="2">
    <source>
        <dbReference type="ARBA" id="ARBA00022729"/>
    </source>
</evidence>
<dbReference type="Proteomes" id="UP000008204">
    <property type="component" value="Chromosome"/>
</dbReference>
<gene>
    <name evidence="7" type="ordered locus">PCC8801_3779</name>
</gene>
<name>B7K328_RIPO1</name>
<dbReference type="STRING" id="41431.PCC8801_3779"/>
<dbReference type="HOGENOM" id="CLU_113640_0_0_3"/>
<dbReference type="InterPro" id="IPR025971">
    <property type="entry name" value="LppP/LprE"/>
</dbReference>
<keyword evidence="3" id="KW-0472">Membrane</keyword>
<dbReference type="RefSeq" id="WP_012596987.1">
    <property type="nucleotide sequence ID" value="NC_011726.1"/>
</dbReference>
<keyword evidence="2" id="KW-0732">Signal</keyword>
<organism evidence="7 8">
    <name type="scientific">Rippkaea orientalis (strain PCC 8801 / RF-1)</name>
    <name type="common">Cyanothece sp. (strain PCC 8801)</name>
    <dbReference type="NCBI Taxonomy" id="41431"/>
    <lineage>
        <taxon>Bacteria</taxon>
        <taxon>Bacillati</taxon>
        <taxon>Cyanobacteriota</taxon>
        <taxon>Cyanophyceae</taxon>
        <taxon>Oscillatoriophycideae</taxon>
        <taxon>Chroococcales</taxon>
        <taxon>Aphanothecaceae</taxon>
        <taxon>Rippkaea</taxon>
        <taxon>Rippkaea orientalis</taxon>
    </lineage>
</organism>
<evidence type="ECO:0000256" key="1">
    <source>
        <dbReference type="ARBA" id="ARBA00022475"/>
    </source>
</evidence>
<keyword evidence="4" id="KW-0564">Palmitate</keyword>
<protein>
    <submittedName>
        <fullName evidence="7">Uncharacterized protein</fullName>
    </submittedName>
</protein>
<evidence type="ECO:0000256" key="3">
    <source>
        <dbReference type="ARBA" id="ARBA00023136"/>
    </source>
</evidence>
<accession>B7K328</accession>
<feature type="compositionally biased region" description="Basic and acidic residues" evidence="6">
    <location>
        <begin position="8"/>
        <end position="29"/>
    </location>
</feature>
<dbReference type="KEGG" id="cyp:PCC8801_3779"/>
<evidence type="ECO:0000256" key="4">
    <source>
        <dbReference type="ARBA" id="ARBA00023139"/>
    </source>
</evidence>
<dbReference type="EMBL" id="CP001287">
    <property type="protein sequence ID" value="ACK67729.1"/>
    <property type="molecule type" value="Genomic_DNA"/>
</dbReference>
<sequence>MIPNAPKIDAEPPSIDRCKDQLRQPMSPEDRSIRRAGWELFGSVQNYESTSVIMAMSGVDGMCRPLGYQGFIFVEGQLAGTISPKPMNSRTDAEIDRIFLTNANSLFVEFKRYSKTDPLCCPSGMNRVSFKIEPKEAKPLLIPLNVTTKN</sequence>
<proteinExistence type="predicted"/>
<dbReference type="AlphaFoldDB" id="B7K328"/>
<evidence type="ECO:0000313" key="7">
    <source>
        <dbReference type="EMBL" id="ACK67729.1"/>
    </source>
</evidence>
<keyword evidence="8" id="KW-1185">Reference proteome</keyword>
<keyword evidence="5" id="KW-0449">Lipoprotein</keyword>